<organism evidence="3 4">
    <name type="scientific">Nothobranchius furzeri</name>
    <name type="common">Turquoise killifish</name>
    <dbReference type="NCBI Taxonomy" id="105023"/>
    <lineage>
        <taxon>Eukaryota</taxon>
        <taxon>Metazoa</taxon>
        <taxon>Chordata</taxon>
        <taxon>Craniata</taxon>
        <taxon>Vertebrata</taxon>
        <taxon>Euteleostomi</taxon>
        <taxon>Actinopterygii</taxon>
        <taxon>Neopterygii</taxon>
        <taxon>Teleostei</taxon>
        <taxon>Neoteleostei</taxon>
        <taxon>Acanthomorphata</taxon>
        <taxon>Ovalentaria</taxon>
        <taxon>Atherinomorphae</taxon>
        <taxon>Cyprinodontiformes</taxon>
        <taxon>Nothobranchiidae</taxon>
        <taxon>Nothobranchius</taxon>
    </lineage>
</organism>
<dbReference type="KEGG" id="nfu:107376959"/>
<dbReference type="GO" id="GO:1900449">
    <property type="term" value="P:regulation of glutamate receptor signaling pathway"/>
    <property type="evidence" value="ECO:0007669"/>
    <property type="project" value="InterPro"/>
</dbReference>
<comment type="caution">
    <text evidence="3">The sequence shown here is derived from an EMBL/GenBank/DDBJ whole genome shotgun (WGS) entry which is preliminary data.</text>
</comment>
<dbReference type="OMA" id="AYICANH"/>
<dbReference type="InterPro" id="IPR042789">
    <property type="entry name" value="FRRS1L"/>
</dbReference>
<feature type="region of interest" description="Disordered" evidence="1">
    <location>
        <begin position="57"/>
        <end position="101"/>
    </location>
</feature>
<dbReference type="PANTHER" id="PTHR46902:SF1">
    <property type="entry name" value="DOMON DOMAIN-CONTAINING PROTEIN FRRS1L"/>
    <property type="match status" value="1"/>
</dbReference>
<evidence type="ECO:0000256" key="1">
    <source>
        <dbReference type="SAM" id="MobiDB-lite"/>
    </source>
</evidence>
<reference evidence="3" key="1">
    <citation type="submission" date="2020-03" db="EMBL/GenBank/DDBJ databases">
        <title>Intra-Species Differences in Population Size shape Life History and Genome Evolution.</title>
        <authorList>
            <person name="Willemsen D."/>
            <person name="Cui R."/>
            <person name="Valenzano D.R."/>
        </authorList>
    </citation>
    <scope>NUCLEOTIDE SEQUENCE</scope>
    <source>
        <strain evidence="3">GRZ</strain>
        <tissue evidence="3">Whole</tissue>
    </source>
</reference>
<proteinExistence type="predicted"/>
<evidence type="ECO:0000256" key="2">
    <source>
        <dbReference type="SAM" id="SignalP"/>
    </source>
</evidence>
<evidence type="ECO:0000313" key="3">
    <source>
        <dbReference type="EMBL" id="KAF7229858.1"/>
    </source>
</evidence>
<dbReference type="AlphaFoldDB" id="A0A9D2Z0W1"/>
<feature type="signal peptide" evidence="2">
    <location>
        <begin position="1"/>
        <end position="23"/>
    </location>
</feature>
<evidence type="ECO:0000313" key="4">
    <source>
        <dbReference type="Proteomes" id="UP000822369"/>
    </source>
</evidence>
<feature type="chain" id="PRO_5038481570" evidence="2">
    <location>
        <begin position="24"/>
        <end position="563"/>
    </location>
</feature>
<accession>A0A9D2Z0W1</accession>
<dbReference type="PANTHER" id="PTHR46902">
    <property type="entry name" value="DOMON DOMAIN-CONTAINING PROTEIN FRRS1L"/>
    <property type="match status" value="1"/>
</dbReference>
<name>A0A9D2Z0W1_NOTFU</name>
<dbReference type="EMBL" id="JAAVVJ010000001">
    <property type="protein sequence ID" value="KAF7229858.1"/>
    <property type="molecule type" value="Genomic_DNA"/>
</dbReference>
<sequence length="563" mass="57190">MDYRLIHCLLLVTLSWRFMGGYAQNSSANATPTQETITTIGATVTIGGANAATGATVTTGPSNAATGATVTTGPSSAATGATVTTGPSSAATGATVTTGPSSAATGATVNTGGANAMVVSTGANNSTMSTTTTTLAPTLIPNDTVVDLDTPFSRNGCGTQQLCLAEPSKCDPSSSACFFLAAKQQSGQTFQFDLSGQSDGYIAQTLSTGSTGGDTTYVCAKSRNAVKFFGAVLNNGKLTKSKVSANSVKGRVNGKHIQCTFLALLPTSTSRATGFTVSVSSGAYNDTTEDLGNPSPVIKAAVANLTDPNANVTNEVNTTTPVVDTNATTAAPVGTDTTLSVAVNTTATAVTSNTIPVAPLSDTVTTTDCGSKKLCVAEPKTCDPSASNKCYFISAKQQSGQLYDFELSGQSDGYIAAGLSTSSGQADSHRAYICANHSNAVRFFTGTLTNFVVNLASLDASTVKGKVNQGKIQCTFSATLPNTTTRAAGYSLSVSSGSYNPATGEFGQASFRIQTDVVNLSDPNATISNQINSTSGAYPAAHQQSLMMPALLLVVTILAFTMQ</sequence>
<protein>
    <submittedName>
        <fullName evidence="3">GPI-anchored protein PB15E9.01c</fullName>
    </submittedName>
</protein>
<dbReference type="GO" id="GO:0099072">
    <property type="term" value="P:regulation of postsynaptic membrane neurotransmitter receptor levels"/>
    <property type="evidence" value="ECO:0007669"/>
    <property type="project" value="TreeGrafter"/>
</dbReference>
<keyword evidence="2" id="KW-0732">Signal</keyword>
<dbReference type="Proteomes" id="UP000822369">
    <property type="component" value="Chromosome 1"/>
</dbReference>
<gene>
    <name evidence="3" type="ORF">G4P62_003776</name>
</gene>